<comment type="caution">
    <text evidence="3">The sequence shown here is derived from an EMBL/GenBank/DDBJ whole genome shotgun (WGS) entry which is preliminary data.</text>
</comment>
<dbReference type="InterPro" id="IPR036291">
    <property type="entry name" value="NAD(P)-bd_dom_sf"/>
</dbReference>
<dbReference type="InterPro" id="IPR000683">
    <property type="entry name" value="Gfo/Idh/MocA-like_OxRdtase_N"/>
</dbReference>
<dbReference type="RefSeq" id="WP_152767641.1">
    <property type="nucleotide sequence ID" value="NZ_WHNP01000091.1"/>
</dbReference>
<dbReference type="Pfam" id="PF01408">
    <property type="entry name" value="GFO_IDH_MocA"/>
    <property type="match status" value="1"/>
</dbReference>
<dbReference type="AlphaFoldDB" id="A0A7X1TKZ3"/>
<dbReference type="Gene3D" id="3.30.360.10">
    <property type="entry name" value="Dihydrodipicolinate Reductase, domain 2"/>
    <property type="match status" value="1"/>
</dbReference>
<gene>
    <name evidence="3" type="ORF">GCT13_41590</name>
</gene>
<dbReference type="InterPro" id="IPR051450">
    <property type="entry name" value="Gfo/Idh/MocA_Oxidoreductases"/>
</dbReference>
<name>A0A7X1TKZ3_9BURK</name>
<organism evidence="3 4">
    <name type="scientific">Paraburkholderia franconis</name>
    <dbReference type="NCBI Taxonomy" id="2654983"/>
    <lineage>
        <taxon>Bacteria</taxon>
        <taxon>Pseudomonadati</taxon>
        <taxon>Pseudomonadota</taxon>
        <taxon>Betaproteobacteria</taxon>
        <taxon>Burkholderiales</taxon>
        <taxon>Burkholderiaceae</taxon>
        <taxon>Paraburkholderia</taxon>
    </lineage>
</organism>
<dbReference type="Pfam" id="PF22725">
    <property type="entry name" value="GFO_IDH_MocA_C3"/>
    <property type="match status" value="1"/>
</dbReference>
<dbReference type="Proteomes" id="UP000484381">
    <property type="component" value="Unassembled WGS sequence"/>
</dbReference>
<accession>A0A7X1TKZ3</accession>
<dbReference type="InterPro" id="IPR055170">
    <property type="entry name" value="GFO_IDH_MocA-like_dom"/>
</dbReference>
<dbReference type="Gene3D" id="3.40.50.720">
    <property type="entry name" value="NAD(P)-binding Rossmann-like Domain"/>
    <property type="match status" value="1"/>
</dbReference>
<dbReference type="SUPFAM" id="SSF51735">
    <property type="entry name" value="NAD(P)-binding Rossmann-fold domains"/>
    <property type="match status" value="1"/>
</dbReference>
<feature type="domain" description="GFO/IDH/MocA-like oxidoreductase" evidence="2">
    <location>
        <begin position="133"/>
        <end position="254"/>
    </location>
</feature>
<proteinExistence type="predicted"/>
<dbReference type="GO" id="GO:0000166">
    <property type="term" value="F:nucleotide binding"/>
    <property type="evidence" value="ECO:0007669"/>
    <property type="project" value="InterPro"/>
</dbReference>
<dbReference type="PANTHER" id="PTHR43377">
    <property type="entry name" value="BILIVERDIN REDUCTASE A"/>
    <property type="match status" value="1"/>
</dbReference>
<sequence length="339" mass="36235">MTAKIRWALIGASTIADEWMINAIRSQPDGEIATVVSGSAERAREFAQKHHLPAHSADLDAVLADPSITAVYISSTNEKHLPQALAAAKAGKHVLCEKPLALTEDEAAQMIEACVSHDVRLGTNHHLRCAATHRKIRELIRTGEVGTPLFARVFHAVSLPPHLRGWRIERPDAGGGVILDISVHDIDTLRFVLDDEPVEVSAMTASGTMSSAGLADGVMAIVRFKEGVLAQLHDAFTVPYAPTGLEIHGTSGSLFAKDVMTQRPVGEISLRTPDGTQIIEIEHHDLYGTGVAEFHRSISEGQNPAATGIDGYRSLVAALSIVQSADAGGHVTVPSRFAE</sequence>
<dbReference type="PANTHER" id="PTHR43377:SF1">
    <property type="entry name" value="BILIVERDIN REDUCTASE A"/>
    <property type="match status" value="1"/>
</dbReference>
<keyword evidence="4" id="KW-1185">Reference proteome</keyword>
<evidence type="ECO:0000259" key="1">
    <source>
        <dbReference type="Pfam" id="PF01408"/>
    </source>
</evidence>
<feature type="domain" description="Gfo/Idh/MocA-like oxidoreductase N-terminal" evidence="1">
    <location>
        <begin position="5"/>
        <end position="125"/>
    </location>
</feature>
<dbReference type="EMBL" id="WHNP01000091">
    <property type="protein sequence ID" value="MPW23096.1"/>
    <property type="molecule type" value="Genomic_DNA"/>
</dbReference>
<evidence type="ECO:0000313" key="3">
    <source>
        <dbReference type="EMBL" id="MPW23096.1"/>
    </source>
</evidence>
<reference evidence="3 4" key="1">
    <citation type="submission" date="2019-10" db="EMBL/GenBank/DDBJ databases">
        <title>Paraburkholderia sp. isolated from nodules of Mimosa pudica from Brazilian Atlantic Forest soils.</title>
        <authorList>
            <person name="Paulitsch F."/>
            <person name="Hungria M."/>
            <person name="Dall'Agnol R."/>
        </authorList>
    </citation>
    <scope>NUCLEOTIDE SEQUENCE [LARGE SCALE GENOMIC DNA]</scope>
    <source>
        <strain evidence="3 4">CNPSo 3157</strain>
    </source>
</reference>
<evidence type="ECO:0000313" key="4">
    <source>
        <dbReference type="Proteomes" id="UP000484381"/>
    </source>
</evidence>
<protein>
    <submittedName>
        <fullName evidence="3">Gfo/Idh/MocA family oxidoreductase</fullName>
    </submittedName>
</protein>
<evidence type="ECO:0000259" key="2">
    <source>
        <dbReference type="Pfam" id="PF22725"/>
    </source>
</evidence>
<dbReference type="SUPFAM" id="SSF55347">
    <property type="entry name" value="Glyceraldehyde-3-phosphate dehydrogenase-like, C-terminal domain"/>
    <property type="match status" value="1"/>
</dbReference>